<dbReference type="AlphaFoldDB" id="A0A0A9DF38"/>
<proteinExistence type="predicted"/>
<name>A0A0A9DF38_ARUDO</name>
<dbReference type="EMBL" id="GBRH01211449">
    <property type="protein sequence ID" value="JAD86446.1"/>
    <property type="molecule type" value="Transcribed_RNA"/>
</dbReference>
<reference evidence="1" key="1">
    <citation type="submission" date="2014-09" db="EMBL/GenBank/DDBJ databases">
        <authorList>
            <person name="Magalhaes I.L.F."/>
            <person name="Oliveira U."/>
            <person name="Santos F.R."/>
            <person name="Vidigal T.H.D.A."/>
            <person name="Brescovit A.D."/>
            <person name="Santos A.J."/>
        </authorList>
    </citation>
    <scope>NUCLEOTIDE SEQUENCE</scope>
    <source>
        <tissue evidence="1">Shoot tissue taken approximately 20 cm above the soil surface</tissue>
    </source>
</reference>
<accession>A0A0A9DF38</accession>
<evidence type="ECO:0000313" key="1">
    <source>
        <dbReference type="EMBL" id="JAD86446.1"/>
    </source>
</evidence>
<reference evidence="1" key="2">
    <citation type="journal article" date="2015" name="Data Brief">
        <title>Shoot transcriptome of the giant reed, Arundo donax.</title>
        <authorList>
            <person name="Barrero R.A."/>
            <person name="Guerrero F.D."/>
            <person name="Moolhuijzen P."/>
            <person name="Goolsby J.A."/>
            <person name="Tidwell J."/>
            <person name="Bellgard S.E."/>
            <person name="Bellgard M.I."/>
        </authorList>
    </citation>
    <scope>NUCLEOTIDE SEQUENCE</scope>
    <source>
        <tissue evidence="1">Shoot tissue taken approximately 20 cm above the soil surface</tissue>
    </source>
</reference>
<organism evidence="1">
    <name type="scientific">Arundo donax</name>
    <name type="common">Giant reed</name>
    <name type="synonym">Donax arundinaceus</name>
    <dbReference type="NCBI Taxonomy" id="35708"/>
    <lineage>
        <taxon>Eukaryota</taxon>
        <taxon>Viridiplantae</taxon>
        <taxon>Streptophyta</taxon>
        <taxon>Embryophyta</taxon>
        <taxon>Tracheophyta</taxon>
        <taxon>Spermatophyta</taxon>
        <taxon>Magnoliopsida</taxon>
        <taxon>Liliopsida</taxon>
        <taxon>Poales</taxon>
        <taxon>Poaceae</taxon>
        <taxon>PACMAD clade</taxon>
        <taxon>Arundinoideae</taxon>
        <taxon>Arundineae</taxon>
        <taxon>Arundo</taxon>
    </lineage>
</organism>
<protein>
    <submittedName>
        <fullName evidence="1">Uncharacterized protein</fullName>
    </submittedName>
</protein>
<sequence>MGGEVTQGISPALHILMPDFYLPKGRCQMILMVVSLLVLWQLNISEFNHQTSLFILAVPWITIMAGRCTYDT</sequence>